<gene>
    <name evidence="1" type="ORF">HYR64_06300</name>
</gene>
<dbReference type="AlphaFoldDB" id="A0A931PTS0"/>
<dbReference type="Proteomes" id="UP000727962">
    <property type="component" value="Unassembled WGS sequence"/>
</dbReference>
<dbReference type="EMBL" id="JACOSL010000038">
    <property type="protein sequence ID" value="MBI1756703.1"/>
    <property type="molecule type" value="Genomic_DNA"/>
</dbReference>
<proteinExistence type="predicted"/>
<reference evidence="1" key="1">
    <citation type="submission" date="2020-07" db="EMBL/GenBank/DDBJ databases">
        <title>Huge and variable diversity of episymbiotic CPR bacteria and DPANN archaea in groundwater ecosystems.</title>
        <authorList>
            <person name="He C.Y."/>
            <person name="Keren R."/>
            <person name="Whittaker M."/>
            <person name="Farag I.F."/>
            <person name="Doudna J."/>
            <person name="Cate J.H.D."/>
            <person name="Banfield J.F."/>
        </authorList>
    </citation>
    <scope>NUCLEOTIDE SEQUENCE</scope>
    <source>
        <strain evidence="1">NC_groundwater_17_Pr7_B-0.1um_64_12</strain>
    </source>
</reference>
<accession>A0A931PTS0</accession>
<protein>
    <recommendedName>
        <fullName evidence="3">YkgJ family cysteine cluster protein</fullName>
    </recommendedName>
</protein>
<name>A0A931PTS0_FIMGI</name>
<sequence>MNVPDPGPIQLPPRLQGMLDSSRALSDRATEGVTTPERINGLLRKLESYASREIDRLEHEVGEAAAKGKGKAVACSMGCHWCCHQVVAATIPEVLLLAQWIRENFDPGQIDALKSRCAAYAQTLAEYPGVERVLHSATCPMLVDGLCTAHAARPLICRGYNSTDANVCKRFLFEGKHDSGPVPTLPELIQTAGVVRWGLHLMLRVRGMPGDLVELGLAIAIALENPDATERWLGGEDVFAGARSPAPPAPQFERLVRDEIRYRNAR</sequence>
<evidence type="ECO:0000313" key="2">
    <source>
        <dbReference type="Proteomes" id="UP000727962"/>
    </source>
</evidence>
<evidence type="ECO:0000313" key="1">
    <source>
        <dbReference type="EMBL" id="MBI1756703.1"/>
    </source>
</evidence>
<comment type="caution">
    <text evidence="1">The sequence shown here is derived from an EMBL/GenBank/DDBJ whole genome shotgun (WGS) entry which is preliminary data.</text>
</comment>
<evidence type="ECO:0008006" key="3">
    <source>
        <dbReference type="Google" id="ProtNLM"/>
    </source>
</evidence>
<organism evidence="1 2">
    <name type="scientific">Fimbriimonas ginsengisoli</name>
    <dbReference type="NCBI Taxonomy" id="1005039"/>
    <lineage>
        <taxon>Bacteria</taxon>
        <taxon>Bacillati</taxon>
        <taxon>Armatimonadota</taxon>
        <taxon>Fimbriimonadia</taxon>
        <taxon>Fimbriimonadales</taxon>
        <taxon>Fimbriimonadaceae</taxon>
        <taxon>Fimbriimonas</taxon>
    </lineage>
</organism>